<evidence type="ECO:0000256" key="1">
    <source>
        <dbReference type="SAM" id="MobiDB-lite"/>
    </source>
</evidence>
<evidence type="ECO:0000313" key="4">
    <source>
        <dbReference type="Proteomes" id="UP000007350"/>
    </source>
</evidence>
<keyword evidence="2" id="KW-0472">Membrane</keyword>
<evidence type="ECO:0000313" key="3">
    <source>
        <dbReference type="EMBL" id="EKF38204.1"/>
    </source>
</evidence>
<sequence>MNLNPIATPVKNTGKGNDTAMAIVLGAIFVVSLLFMTFCTVWGVIWRRRRVTARSTRHYPEAEAVPQNTTGGEVDGALLVGEDNRSILENGSVLLTRVRSLSASSSLLSATKEKDSGELPVDAVALHDESNEMRAPESDEGGADLLPQSSPPRTFRLPKEIYDTATKSVRKLYVRRPSAAVYGSSVYISKNNSVEPTSNYCGRPQEWELSEEEEEEKE</sequence>
<keyword evidence="2" id="KW-1133">Transmembrane helix</keyword>
<organism evidence="3 4">
    <name type="scientific">Trypanosoma cruzi marinkellei</name>
    <dbReference type="NCBI Taxonomy" id="85056"/>
    <lineage>
        <taxon>Eukaryota</taxon>
        <taxon>Discoba</taxon>
        <taxon>Euglenozoa</taxon>
        <taxon>Kinetoplastea</taxon>
        <taxon>Metakinetoplastina</taxon>
        <taxon>Trypanosomatida</taxon>
        <taxon>Trypanosomatidae</taxon>
        <taxon>Trypanosoma</taxon>
        <taxon>Schizotrypanum</taxon>
    </lineage>
</organism>
<dbReference type="AlphaFoldDB" id="K2NKE4"/>
<keyword evidence="4" id="KW-1185">Reference proteome</keyword>
<dbReference type="OrthoDB" id="252511at2759"/>
<gene>
    <name evidence="3" type="ORF">MOQ_001590</name>
</gene>
<evidence type="ECO:0000256" key="2">
    <source>
        <dbReference type="SAM" id="Phobius"/>
    </source>
</evidence>
<protein>
    <submittedName>
        <fullName evidence="3">Uncharacterized protein</fullName>
    </submittedName>
</protein>
<feature type="region of interest" description="Disordered" evidence="1">
    <location>
        <begin position="193"/>
        <end position="218"/>
    </location>
</feature>
<feature type="transmembrane region" description="Helical" evidence="2">
    <location>
        <begin position="20"/>
        <end position="45"/>
    </location>
</feature>
<accession>K2NKE4</accession>
<feature type="region of interest" description="Disordered" evidence="1">
    <location>
        <begin position="132"/>
        <end position="155"/>
    </location>
</feature>
<keyword evidence="2" id="KW-0812">Transmembrane</keyword>
<feature type="compositionally biased region" description="Acidic residues" evidence="1">
    <location>
        <begin position="208"/>
        <end position="218"/>
    </location>
</feature>
<dbReference type="Proteomes" id="UP000007350">
    <property type="component" value="Unassembled WGS sequence"/>
</dbReference>
<proteinExistence type="predicted"/>
<reference evidence="3 4" key="1">
    <citation type="journal article" date="2012" name="BMC Genomics">
        <title>Comparative genomic analysis of human infective Trypanosoma cruzi lineages with the bat-restricted subspecies T. cruzi marinkellei.</title>
        <authorList>
            <person name="Franzen O."/>
            <person name="Talavera-Lopez C."/>
            <person name="Ochaya S."/>
            <person name="Butler C.E."/>
            <person name="Messenger L.A."/>
            <person name="Lewis M.D."/>
            <person name="Llewellyn M.S."/>
            <person name="Marinkelle C.J."/>
            <person name="Tyler K.M."/>
            <person name="Miles M.A."/>
            <person name="Andersson B."/>
        </authorList>
    </citation>
    <scope>NUCLEOTIDE SEQUENCE [LARGE SCALE GENOMIC DNA]</scope>
    <source>
        <strain evidence="3 4">B7</strain>
    </source>
</reference>
<comment type="caution">
    <text evidence="3">The sequence shown here is derived from an EMBL/GenBank/DDBJ whole genome shotgun (WGS) entry which is preliminary data.</text>
</comment>
<dbReference type="EMBL" id="AHKC01006905">
    <property type="protein sequence ID" value="EKF38204.1"/>
    <property type="molecule type" value="Genomic_DNA"/>
</dbReference>
<name>K2NKE4_TRYCR</name>